<dbReference type="Pfam" id="PF00704">
    <property type="entry name" value="Glyco_hydro_18"/>
    <property type="match status" value="1"/>
</dbReference>
<dbReference type="PANTHER" id="PTHR11177">
    <property type="entry name" value="CHITINASE"/>
    <property type="match status" value="1"/>
</dbReference>
<dbReference type="SMART" id="SM00636">
    <property type="entry name" value="Glyco_18"/>
    <property type="match status" value="1"/>
</dbReference>
<dbReference type="InterPro" id="IPR001579">
    <property type="entry name" value="Glyco_hydro_18_chit_AS"/>
</dbReference>
<dbReference type="AlphaFoldDB" id="A0A0T6BE49"/>
<dbReference type="GO" id="GO:0005576">
    <property type="term" value="C:extracellular region"/>
    <property type="evidence" value="ECO:0007669"/>
    <property type="project" value="TreeGrafter"/>
</dbReference>
<sequence>VSIPVRSYFFNRIMLNIKIPPKWFRFRNLAVLLLVILVIVEISESATNTRRRFRRPSTSVRKSVSQSKDQVVSASVNRFRTRKRPNKDTSDNAIAAATKISKKDKEGYKVVCYYTNWSQYRPKTAKFTPEDIIPDLCTHVIFAFGWLKKGKLSSYESNDETKDGKIGLYDRIDNLKKANPKLKTLLAVGGWSFGTQKFKEMTATRYARQTFIYSAIPFLRNRNFDGLDIDWEYPKGQDDKKNYVLLLKGKYSSLTLLYRTQY</sequence>
<evidence type="ECO:0000256" key="3">
    <source>
        <dbReference type="RuleBase" id="RU000489"/>
    </source>
</evidence>
<dbReference type="InterPro" id="IPR011583">
    <property type="entry name" value="Chitinase_II/V-like_cat"/>
</dbReference>
<comment type="similarity">
    <text evidence="4">Belongs to the glycosyl hydrolase 18 family.</text>
</comment>
<dbReference type="InterPro" id="IPR050314">
    <property type="entry name" value="Glycosyl_Hydrlase_18"/>
</dbReference>
<feature type="domain" description="GH18" evidence="5">
    <location>
        <begin position="108"/>
        <end position="262"/>
    </location>
</feature>
<dbReference type="Proteomes" id="UP000051574">
    <property type="component" value="Unassembled WGS sequence"/>
</dbReference>
<evidence type="ECO:0000256" key="2">
    <source>
        <dbReference type="ARBA" id="ARBA00023295"/>
    </source>
</evidence>
<protein>
    <submittedName>
        <fullName evidence="6">Glycoside hydrolase</fullName>
    </submittedName>
</protein>
<keyword evidence="7" id="KW-1185">Reference proteome</keyword>
<dbReference type="PROSITE" id="PS01095">
    <property type="entry name" value="GH18_1"/>
    <property type="match status" value="1"/>
</dbReference>
<dbReference type="GO" id="GO:0006032">
    <property type="term" value="P:chitin catabolic process"/>
    <property type="evidence" value="ECO:0007669"/>
    <property type="project" value="TreeGrafter"/>
</dbReference>
<proteinExistence type="inferred from homology"/>
<dbReference type="PROSITE" id="PS51910">
    <property type="entry name" value="GH18_2"/>
    <property type="match status" value="1"/>
</dbReference>
<gene>
    <name evidence="6" type="ORF">AMK59_2776</name>
</gene>
<evidence type="ECO:0000313" key="6">
    <source>
        <dbReference type="EMBL" id="KRT85583.1"/>
    </source>
</evidence>
<dbReference type="InterPro" id="IPR017853">
    <property type="entry name" value="GH"/>
</dbReference>
<dbReference type="EMBL" id="LJIG01001357">
    <property type="protein sequence ID" value="KRT85583.1"/>
    <property type="molecule type" value="Genomic_DNA"/>
</dbReference>
<organism evidence="6 7">
    <name type="scientific">Oryctes borbonicus</name>
    <dbReference type="NCBI Taxonomy" id="1629725"/>
    <lineage>
        <taxon>Eukaryota</taxon>
        <taxon>Metazoa</taxon>
        <taxon>Ecdysozoa</taxon>
        <taxon>Arthropoda</taxon>
        <taxon>Hexapoda</taxon>
        <taxon>Insecta</taxon>
        <taxon>Pterygota</taxon>
        <taxon>Neoptera</taxon>
        <taxon>Endopterygota</taxon>
        <taxon>Coleoptera</taxon>
        <taxon>Polyphaga</taxon>
        <taxon>Scarabaeiformia</taxon>
        <taxon>Scarabaeidae</taxon>
        <taxon>Dynastinae</taxon>
        <taxon>Oryctes</taxon>
    </lineage>
</organism>
<reference evidence="6 7" key="1">
    <citation type="submission" date="2015-09" db="EMBL/GenBank/DDBJ databases">
        <title>Draft genome of the scarab beetle Oryctes borbonicus.</title>
        <authorList>
            <person name="Meyer J.M."/>
            <person name="Markov G.V."/>
            <person name="Baskaran P."/>
            <person name="Herrmann M."/>
            <person name="Sommer R.J."/>
            <person name="Roedelsperger C."/>
        </authorList>
    </citation>
    <scope>NUCLEOTIDE SEQUENCE [LARGE SCALE GENOMIC DNA]</scope>
    <source>
        <strain evidence="6">OB123</strain>
        <tissue evidence="6">Whole animal</tissue>
    </source>
</reference>
<dbReference type="GO" id="GO:0008061">
    <property type="term" value="F:chitin binding"/>
    <property type="evidence" value="ECO:0007669"/>
    <property type="project" value="InterPro"/>
</dbReference>
<dbReference type="GO" id="GO:0004568">
    <property type="term" value="F:chitinase activity"/>
    <property type="evidence" value="ECO:0007669"/>
    <property type="project" value="TreeGrafter"/>
</dbReference>
<dbReference type="GO" id="GO:0005975">
    <property type="term" value="P:carbohydrate metabolic process"/>
    <property type="evidence" value="ECO:0007669"/>
    <property type="project" value="InterPro"/>
</dbReference>
<evidence type="ECO:0000256" key="4">
    <source>
        <dbReference type="RuleBase" id="RU004453"/>
    </source>
</evidence>
<comment type="caution">
    <text evidence="6">The sequence shown here is derived from an EMBL/GenBank/DDBJ whole genome shotgun (WGS) entry which is preliminary data.</text>
</comment>
<evidence type="ECO:0000256" key="1">
    <source>
        <dbReference type="ARBA" id="ARBA00022801"/>
    </source>
</evidence>
<evidence type="ECO:0000259" key="5">
    <source>
        <dbReference type="PROSITE" id="PS51910"/>
    </source>
</evidence>
<dbReference type="Gene3D" id="3.20.20.80">
    <property type="entry name" value="Glycosidases"/>
    <property type="match status" value="1"/>
</dbReference>
<keyword evidence="1 3" id="KW-0378">Hydrolase</keyword>
<evidence type="ECO:0000313" key="7">
    <source>
        <dbReference type="Proteomes" id="UP000051574"/>
    </source>
</evidence>
<dbReference type="OrthoDB" id="76388at2759"/>
<dbReference type="PANTHER" id="PTHR11177:SF317">
    <property type="entry name" value="CHITINASE 12-RELATED"/>
    <property type="match status" value="1"/>
</dbReference>
<dbReference type="InterPro" id="IPR001223">
    <property type="entry name" value="Glyco_hydro18_cat"/>
</dbReference>
<keyword evidence="2 3" id="KW-0326">Glycosidase</keyword>
<feature type="non-terminal residue" evidence="6">
    <location>
        <position position="1"/>
    </location>
</feature>
<accession>A0A0T6BE49</accession>
<name>A0A0T6BE49_9SCAR</name>
<dbReference type="SUPFAM" id="SSF51445">
    <property type="entry name" value="(Trans)glycosidases"/>
    <property type="match status" value="1"/>
</dbReference>